<keyword evidence="1" id="KW-0028">Amino-acid biosynthesis</keyword>
<keyword evidence="3" id="KW-0808">Transferase</keyword>
<dbReference type="GO" id="GO:0004821">
    <property type="term" value="F:histidine-tRNA ligase activity"/>
    <property type="evidence" value="ECO:0007669"/>
    <property type="project" value="TreeGrafter"/>
</dbReference>
<accession>A0A6S6SX89</accession>
<proteinExistence type="predicted"/>
<dbReference type="PANTHER" id="PTHR43707:SF6">
    <property type="entry name" value="ATP PHOSPHORIBOSYLTRANSFERASE REGULATORY SUBUNIT"/>
    <property type="match status" value="1"/>
</dbReference>
<dbReference type="PANTHER" id="PTHR43707">
    <property type="entry name" value="HISTIDYL-TRNA SYNTHETASE"/>
    <property type="match status" value="1"/>
</dbReference>
<gene>
    <name evidence="3" type="ORF">HELGO_WM5223</name>
</gene>
<evidence type="ECO:0000313" key="3">
    <source>
        <dbReference type="EMBL" id="CAA6810712.1"/>
    </source>
</evidence>
<name>A0A6S6SX89_9BACT</name>
<dbReference type="Pfam" id="PF13393">
    <property type="entry name" value="tRNA-synt_His"/>
    <property type="match status" value="1"/>
</dbReference>
<dbReference type="GO" id="GO:0006427">
    <property type="term" value="P:histidyl-tRNA aminoacylation"/>
    <property type="evidence" value="ECO:0007669"/>
    <property type="project" value="TreeGrafter"/>
</dbReference>
<protein>
    <submittedName>
        <fullName evidence="3">ATP phosphoribosyltransferase regulatory subunit, divergent variant (EC)</fullName>
        <ecNumber evidence="3">2.4.2.17</ecNumber>
    </submittedName>
</protein>
<dbReference type="EMBL" id="CACVAP010000061">
    <property type="protein sequence ID" value="CAA6810712.1"/>
    <property type="molecule type" value="Genomic_DNA"/>
</dbReference>
<reference evidence="3" key="1">
    <citation type="submission" date="2020-01" db="EMBL/GenBank/DDBJ databases">
        <authorList>
            <person name="Meier V. D."/>
            <person name="Meier V D."/>
        </authorList>
    </citation>
    <scope>NUCLEOTIDE SEQUENCE</scope>
    <source>
        <strain evidence="3">HLG_WM_MAG_06</strain>
    </source>
</reference>
<evidence type="ECO:0000256" key="1">
    <source>
        <dbReference type="ARBA" id="ARBA00023102"/>
    </source>
</evidence>
<organism evidence="3">
    <name type="scientific">uncultured Sulfurovum sp</name>
    <dbReference type="NCBI Taxonomy" id="269237"/>
    <lineage>
        <taxon>Bacteria</taxon>
        <taxon>Pseudomonadati</taxon>
        <taxon>Campylobacterota</taxon>
        <taxon>Epsilonproteobacteria</taxon>
        <taxon>Campylobacterales</taxon>
        <taxon>Sulfurovaceae</taxon>
        <taxon>Sulfurovum</taxon>
        <taxon>environmental samples</taxon>
    </lineage>
</organism>
<dbReference type="SUPFAM" id="SSF55681">
    <property type="entry name" value="Class II aaRS and biotin synthetases"/>
    <property type="match status" value="1"/>
</dbReference>
<sequence length="283" mass="32349">MIFEHEIPTKSKLYFGDCAKLKREIETASATLLDEKGFEEIVTPLFSYHQHASFEDAKSLLQLHDEHNDMVTLRADSTADVVRIVTKRIGRATDSKKWFYIQPAVSFPTEEQYQVGAEIFDGTFDEVVNDATALVEKLELDALLQISNMRIPLLLNENYGVDLAYLHDTKIEKILDLDLPWISKLVRMHTLEDLNDLEGIPADIQAELLLMKEMAEKIDCTNLVIAPLYYAKMRYYGSLTFRMFHENELLVRGGVYQIDDVNAAGFALYTDACINQKMKNIKA</sequence>
<dbReference type="AlphaFoldDB" id="A0A6S6SX89"/>
<feature type="domain" description="Class II Histidinyl-tRNA synthetase (HisRS)-like catalytic core" evidence="2">
    <location>
        <begin position="19"/>
        <end position="135"/>
    </location>
</feature>
<dbReference type="EC" id="2.4.2.17" evidence="3"/>
<dbReference type="NCBIfam" id="NF008946">
    <property type="entry name" value="PRK12293.1"/>
    <property type="match status" value="1"/>
</dbReference>
<dbReference type="InterPro" id="IPR041715">
    <property type="entry name" value="HisRS-like_core"/>
</dbReference>
<dbReference type="GO" id="GO:0005737">
    <property type="term" value="C:cytoplasm"/>
    <property type="evidence" value="ECO:0007669"/>
    <property type="project" value="InterPro"/>
</dbReference>
<dbReference type="InterPro" id="IPR045864">
    <property type="entry name" value="aa-tRNA-synth_II/BPL/LPL"/>
</dbReference>
<dbReference type="Gene3D" id="3.30.930.10">
    <property type="entry name" value="Bira Bifunctional Protein, Domain 2"/>
    <property type="match status" value="1"/>
</dbReference>
<keyword evidence="3" id="KW-0328">Glycosyltransferase</keyword>
<evidence type="ECO:0000259" key="2">
    <source>
        <dbReference type="Pfam" id="PF13393"/>
    </source>
</evidence>
<dbReference type="GO" id="GO:0003879">
    <property type="term" value="F:ATP phosphoribosyltransferase activity"/>
    <property type="evidence" value="ECO:0007669"/>
    <property type="project" value="UniProtKB-EC"/>
</dbReference>
<dbReference type="GO" id="GO:0000105">
    <property type="term" value="P:L-histidine biosynthetic process"/>
    <property type="evidence" value="ECO:0007669"/>
    <property type="project" value="UniProtKB-KW"/>
</dbReference>
<keyword evidence="1" id="KW-0368">Histidine biosynthesis</keyword>
<dbReference type="InterPro" id="IPR004516">
    <property type="entry name" value="HisRS/HisZ"/>
</dbReference>